<dbReference type="Gramene" id="PRQ44488">
    <property type="protein sequence ID" value="PRQ44488"/>
    <property type="gene ID" value="RchiOBHm_Chr3g0479821"/>
</dbReference>
<organism evidence="1 2">
    <name type="scientific">Rosa chinensis</name>
    <name type="common">China rose</name>
    <dbReference type="NCBI Taxonomy" id="74649"/>
    <lineage>
        <taxon>Eukaryota</taxon>
        <taxon>Viridiplantae</taxon>
        <taxon>Streptophyta</taxon>
        <taxon>Embryophyta</taxon>
        <taxon>Tracheophyta</taxon>
        <taxon>Spermatophyta</taxon>
        <taxon>Magnoliopsida</taxon>
        <taxon>eudicotyledons</taxon>
        <taxon>Gunneridae</taxon>
        <taxon>Pentapetalae</taxon>
        <taxon>rosids</taxon>
        <taxon>fabids</taxon>
        <taxon>Rosales</taxon>
        <taxon>Rosaceae</taxon>
        <taxon>Rosoideae</taxon>
        <taxon>Rosoideae incertae sedis</taxon>
        <taxon>Rosa</taxon>
    </lineage>
</organism>
<evidence type="ECO:0000313" key="2">
    <source>
        <dbReference type="Proteomes" id="UP000238479"/>
    </source>
</evidence>
<evidence type="ECO:0000313" key="1">
    <source>
        <dbReference type="EMBL" id="PRQ44488.1"/>
    </source>
</evidence>
<dbReference type="EMBL" id="PDCK01000041">
    <property type="protein sequence ID" value="PRQ44488.1"/>
    <property type="molecule type" value="Genomic_DNA"/>
</dbReference>
<dbReference type="Proteomes" id="UP000238479">
    <property type="component" value="Chromosome 3"/>
</dbReference>
<accession>A0A2P6RDJ1</accession>
<proteinExistence type="predicted"/>
<comment type="caution">
    <text evidence="1">The sequence shown here is derived from an EMBL/GenBank/DDBJ whole genome shotgun (WGS) entry which is preliminary data.</text>
</comment>
<reference evidence="1 2" key="1">
    <citation type="journal article" date="2018" name="Nat. Genet.">
        <title>The Rosa genome provides new insights in the design of modern roses.</title>
        <authorList>
            <person name="Bendahmane M."/>
        </authorList>
    </citation>
    <scope>NUCLEOTIDE SEQUENCE [LARGE SCALE GENOMIC DNA]</scope>
    <source>
        <strain evidence="2">cv. Old Blush</strain>
    </source>
</reference>
<keyword evidence="2" id="KW-1185">Reference proteome</keyword>
<dbReference type="AlphaFoldDB" id="A0A2P6RDJ1"/>
<name>A0A2P6RDJ1_ROSCH</name>
<dbReference type="STRING" id="74649.A0A2P6RDJ1"/>
<dbReference type="PANTHER" id="PTHR43977">
    <property type="entry name" value="STRUCTURAL MAINTENANCE OF CHROMOSOMES PROTEIN 3"/>
    <property type="match status" value="1"/>
</dbReference>
<gene>
    <name evidence="1" type="ORF">RchiOBHm_Chr3g0479821</name>
</gene>
<protein>
    <submittedName>
        <fullName evidence="1">Uncharacterized protein</fullName>
    </submittedName>
</protein>
<sequence>MECEKQLSILYQKQGRATQFPSKAARDKWLQKEIDDLERVLSSNLAQGQLL</sequence>